<evidence type="ECO:0000256" key="1">
    <source>
        <dbReference type="ARBA" id="ARBA00022729"/>
    </source>
</evidence>
<dbReference type="Gene3D" id="2.130.10.130">
    <property type="entry name" value="Integrin alpha, N-terminal"/>
    <property type="match status" value="1"/>
</dbReference>
<evidence type="ECO:0000313" key="4">
    <source>
        <dbReference type="Proteomes" id="UP001201262"/>
    </source>
</evidence>
<dbReference type="PANTHER" id="PTHR46580">
    <property type="entry name" value="SENSOR KINASE-RELATED"/>
    <property type="match status" value="1"/>
</dbReference>
<evidence type="ECO:0000256" key="2">
    <source>
        <dbReference type="SAM" id="SignalP"/>
    </source>
</evidence>
<gene>
    <name evidence="3" type="ORF">BGW36DRAFT_432980</name>
</gene>
<dbReference type="GeneID" id="70251491"/>
<name>A0AAD4KIA8_9EURO</name>
<dbReference type="Pfam" id="PF13517">
    <property type="entry name" value="FG-GAP_3"/>
    <property type="match status" value="1"/>
</dbReference>
<feature type="signal peptide" evidence="2">
    <location>
        <begin position="1"/>
        <end position="22"/>
    </location>
</feature>
<feature type="chain" id="PRO_5041998701" evidence="2">
    <location>
        <begin position="23"/>
        <end position="304"/>
    </location>
</feature>
<dbReference type="InterPro" id="IPR013517">
    <property type="entry name" value="FG-GAP"/>
</dbReference>
<protein>
    <submittedName>
        <fullName evidence="3">FG-GAP repeat protein</fullName>
    </submittedName>
</protein>
<comment type="caution">
    <text evidence="3">The sequence shown here is derived from an EMBL/GenBank/DDBJ whole genome shotgun (WGS) entry which is preliminary data.</text>
</comment>
<organism evidence="3 4">
    <name type="scientific">Talaromyces proteolyticus</name>
    <dbReference type="NCBI Taxonomy" id="1131652"/>
    <lineage>
        <taxon>Eukaryota</taxon>
        <taxon>Fungi</taxon>
        <taxon>Dikarya</taxon>
        <taxon>Ascomycota</taxon>
        <taxon>Pezizomycotina</taxon>
        <taxon>Eurotiomycetes</taxon>
        <taxon>Eurotiomycetidae</taxon>
        <taxon>Eurotiales</taxon>
        <taxon>Trichocomaceae</taxon>
        <taxon>Talaromyces</taxon>
        <taxon>Talaromyces sect. Bacilispori</taxon>
    </lineage>
</organism>
<dbReference type="InterPro" id="IPR028994">
    <property type="entry name" value="Integrin_alpha_N"/>
</dbReference>
<proteinExistence type="predicted"/>
<keyword evidence="1 2" id="KW-0732">Signal</keyword>
<dbReference type="SUPFAM" id="SSF69318">
    <property type="entry name" value="Integrin alpha N-terminal domain"/>
    <property type="match status" value="1"/>
</dbReference>
<keyword evidence="4" id="KW-1185">Reference proteome</keyword>
<reference evidence="3" key="1">
    <citation type="submission" date="2021-12" db="EMBL/GenBank/DDBJ databases">
        <title>Convergent genome expansion in fungi linked to evolution of root-endophyte symbiosis.</title>
        <authorList>
            <consortium name="DOE Joint Genome Institute"/>
            <person name="Ke Y.-H."/>
            <person name="Bonito G."/>
            <person name="Liao H.-L."/>
            <person name="Looney B."/>
            <person name="Rojas-Flechas A."/>
            <person name="Nash J."/>
            <person name="Hameed K."/>
            <person name="Schadt C."/>
            <person name="Martin F."/>
            <person name="Crous P.W."/>
            <person name="Miettinen O."/>
            <person name="Magnuson J.K."/>
            <person name="Labbe J."/>
            <person name="Jacobson D."/>
            <person name="Doktycz M.J."/>
            <person name="Veneault-Fourrey C."/>
            <person name="Kuo A."/>
            <person name="Mondo S."/>
            <person name="Calhoun S."/>
            <person name="Riley R."/>
            <person name="Ohm R."/>
            <person name="LaButti K."/>
            <person name="Andreopoulos B."/>
            <person name="Pangilinan J."/>
            <person name="Nolan M."/>
            <person name="Tritt A."/>
            <person name="Clum A."/>
            <person name="Lipzen A."/>
            <person name="Daum C."/>
            <person name="Barry K."/>
            <person name="Grigoriev I.V."/>
            <person name="Vilgalys R."/>
        </authorList>
    </citation>
    <scope>NUCLEOTIDE SEQUENCE</scope>
    <source>
        <strain evidence="3">PMI_201</strain>
    </source>
</reference>
<sequence length="304" mass="33255">MHTKISFFPLLQAFWLSYTAVAAPYETRIFEAGTTFVAPEVHGTWALAPFVRTSPPDLTYIKTSNTGTGTVEVHVASGSSKYKTRIQETGSTFLEEENGTWQLVDFDGDGKLDLIYIKTSNTGTGYVEVHVASGSSTYQTRILETATTFVEENNGQWQLIDFNGDGKLDLVYIKNQNTGTGYVEVHVASGASNFQTRIQEVPTTFVEENNGVWRLVNYQHSGHLDLAYIKDQNAGSGKVEVHIASGASTYKTRVQEVPTTFGEETDGAWQLIDWNADGVLDLVFIKTSNTGTGDVEVHVASGAS</sequence>
<dbReference type="AlphaFoldDB" id="A0AAD4KIA8"/>
<dbReference type="EMBL" id="JAJTJA010000014">
    <property type="protein sequence ID" value="KAH8690020.1"/>
    <property type="molecule type" value="Genomic_DNA"/>
</dbReference>
<evidence type="ECO:0000313" key="3">
    <source>
        <dbReference type="EMBL" id="KAH8690020.1"/>
    </source>
</evidence>
<accession>A0AAD4KIA8</accession>
<dbReference type="RefSeq" id="XP_046066303.1">
    <property type="nucleotide sequence ID" value="XM_046221204.1"/>
</dbReference>
<dbReference type="Proteomes" id="UP001201262">
    <property type="component" value="Unassembled WGS sequence"/>
</dbReference>